<dbReference type="STRING" id="588602.SAMN04487991_0969"/>
<keyword evidence="2" id="KW-1133">Transmembrane helix</keyword>
<reference evidence="4" key="1">
    <citation type="submission" date="2016-10" db="EMBL/GenBank/DDBJ databases">
        <authorList>
            <person name="Varghese N."/>
            <person name="Submissions S."/>
        </authorList>
    </citation>
    <scope>NUCLEOTIDE SEQUENCE [LARGE SCALE GENOMIC DNA]</scope>
    <source>
        <strain evidence="4">DSM 26471</strain>
    </source>
</reference>
<feature type="transmembrane region" description="Helical" evidence="2">
    <location>
        <begin position="69"/>
        <end position="88"/>
    </location>
</feature>
<evidence type="ECO:0000256" key="2">
    <source>
        <dbReference type="SAM" id="Phobius"/>
    </source>
</evidence>
<evidence type="ECO:0000313" key="3">
    <source>
        <dbReference type="EMBL" id="SFI82298.1"/>
    </source>
</evidence>
<name>A0A1I3LC53_9RHOB</name>
<protein>
    <submittedName>
        <fullName evidence="3">Uncharacterized protein</fullName>
    </submittedName>
</protein>
<keyword evidence="4" id="KW-1185">Reference proteome</keyword>
<keyword evidence="2" id="KW-0812">Transmembrane</keyword>
<accession>A0A1I3LC53</accession>
<evidence type="ECO:0000256" key="1">
    <source>
        <dbReference type="SAM" id="MobiDB-lite"/>
    </source>
</evidence>
<keyword evidence="2" id="KW-0472">Membrane</keyword>
<dbReference type="AlphaFoldDB" id="A0A1I3LC53"/>
<gene>
    <name evidence="3" type="ORF">SAMN04487991_0969</name>
</gene>
<dbReference type="Proteomes" id="UP000199630">
    <property type="component" value="Unassembled WGS sequence"/>
</dbReference>
<organism evidence="3 4">
    <name type="scientific">Celeribacter neptunius</name>
    <dbReference type="NCBI Taxonomy" id="588602"/>
    <lineage>
        <taxon>Bacteria</taxon>
        <taxon>Pseudomonadati</taxon>
        <taxon>Pseudomonadota</taxon>
        <taxon>Alphaproteobacteria</taxon>
        <taxon>Rhodobacterales</taxon>
        <taxon>Roseobacteraceae</taxon>
        <taxon>Celeribacter</taxon>
    </lineage>
</organism>
<dbReference type="RefSeq" id="WP_143093037.1">
    <property type="nucleotide sequence ID" value="NZ_FORH01000001.1"/>
</dbReference>
<dbReference type="OrthoDB" id="7867352at2"/>
<dbReference type="EMBL" id="FORH01000001">
    <property type="protein sequence ID" value="SFI82298.1"/>
    <property type="molecule type" value="Genomic_DNA"/>
</dbReference>
<evidence type="ECO:0000313" key="4">
    <source>
        <dbReference type="Proteomes" id="UP000199630"/>
    </source>
</evidence>
<proteinExistence type="predicted"/>
<sequence length="89" mass="9760">MKHTQMEQFAERINRIERGGPNTFATVYTGLQETATPRSKRVSGVTHLSKTAEDPQSARNLLRQGVRSALLRLAVAGATLALFLTFFAG</sequence>
<feature type="region of interest" description="Disordered" evidence="1">
    <location>
        <begin position="36"/>
        <end position="58"/>
    </location>
</feature>